<gene>
    <name evidence="1" type="ORF">GII30_03000</name>
</gene>
<accession>A0A857KTF2</accession>
<reference evidence="1" key="1">
    <citation type="journal article" date="2021" name="Nat. Microbiol.">
        <title>Cocultivation of an ultrasmall environmental parasitic bacterium with lytic ability against bacteria associated with wastewater foams.</title>
        <authorList>
            <person name="Batinovic S."/>
            <person name="Rose J.J.A."/>
            <person name="Ratcliffe J."/>
            <person name="Seviour R.J."/>
            <person name="Petrovski S."/>
        </authorList>
    </citation>
    <scope>NUCLEOTIDE SEQUENCE</scope>
    <source>
        <strain evidence="1">CON44</strain>
    </source>
</reference>
<evidence type="ECO:0000313" key="1">
    <source>
        <dbReference type="EMBL" id="QHN38281.1"/>
    </source>
</evidence>
<name>A0A857KTF2_9ACTN</name>
<dbReference type="InterPro" id="IPR009956">
    <property type="entry name" value="Post-segregation_anti-tox_CcdA"/>
</dbReference>
<proteinExistence type="predicted"/>
<dbReference type="EMBL" id="CP045810">
    <property type="protein sequence ID" value="QHN38281.1"/>
    <property type="molecule type" value="Genomic_DNA"/>
</dbReference>
<organism evidence="1">
    <name type="scientific">Gordonia amarae</name>
    <dbReference type="NCBI Taxonomy" id="36821"/>
    <lineage>
        <taxon>Bacteria</taxon>
        <taxon>Bacillati</taxon>
        <taxon>Actinomycetota</taxon>
        <taxon>Actinomycetes</taxon>
        <taxon>Mycobacteriales</taxon>
        <taxon>Gordoniaceae</taxon>
        <taxon>Gordonia</taxon>
    </lineage>
</organism>
<sequence>MPKISIYVPDDLYAELRRQNLPISTLAQDAFRDALDSRHNREWITRARQRPARSASAVDTAEIIAAVRDEFGA</sequence>
<dbReference type="AlphaFoldDB" id="A0A857KTF2"/>
<dbReference type="Pfam" id="PF07362">
    <property type="entry name" value="CcdA"/>
    <property type="match status" value="1"/>
</dbReference>
<protein>
    <submittedName>
        <fullName evidence="1">Uncharacterized protein</fullName>
    </submittedName>
</protein>
<dbReference type="RefSeq" id="WP_005193476.1">
    <property type="nucleotide sequence ID" value="NZ_CP045804.1"/>
</dbReference>